<dbReference type="PANTHER" id="PTHR43070:SF5">
    <property type="entry name" value="HOMOSERINE DEHYDROGENASE"/>
    <property type="match status" value="1"/>
</dbReference>
<feature type="binding site" evidence="16">
    <location>
        <position position="93"/>
    </location>
    <ligand>
        <name>NADPH</name>
        <dbReference type="ChEBI" id="CHEBI:57783"/>
    </ligand>
</feature>
<dbReference type="RefSeq" id="XP_025597045.1">
    <property type="nucleotide sequence ID" value="XM_025742926.1"/>
</dbReference>
<dbReference type="EMBL" id="KZ819298">
    <property type="protein sequence ID" value="PWN96766.1"/>
    <property type="molecule type" value="Genomic_DNA"/>
</dbReference>
<evidence type="ECO:0000256" key="13">
    <source>
        <dbReference type="ARBA" id="ARBA00059589"/>
    </source>
</evidence>
<dbReference type="OrthoDB" id="67851at2759"/>
<dbReference type="InterPro" id="IPR022697">
    <property type="entry name" value="HDH_short"/>
</dbReference>
<dbReference type="AlphaFoldDB" id="A0A316Z654"/>
<organism evidence="19 20">
    <name type="scientific">Tilletiopsis washingtonensis</name>
    <dbReference type="NCBI Taxonomy" id="58919"/>
    <lineage>
        <taxon>Eukaryota</taxon>
        <taxon>Fungi</taxon>
        <taxon>Dikarya</taxon>
        <taxon>Basidiomycota</taxon>
        <taxon>Ustilaginomycotina</taxon>
        <taxon>Exobasidiomycetes</taxon>
        <taxon>Entylomatales</taxon>
        <taxon>Entylomatales incertae sedis</taxon>
        <taxon>Tilletiopsis</taxon>
    </lineage>
</organism>
<dbReference type="GeneID" id="37270470"/>
<dbReference type="InterPro" id="IPR005106">
    <property type="entry name" value="Asp/hSer_DH_NAD-bd"/>
</dbReference>
<dbReference type="InterPro" id="IPR001342">
    <property type="entry name" value="HDH_cat"/>
</dbReference>
<evidence type="ECO:0000256" key="15">
    <source>
        <dbReference type="PIRSR" id="PIRSR036497-1"/>
    </source>
</evidence>
<dbReference type="UniPathway" id="UPA00050">
    <property type="reaction ID" value="UER00063"/>
</dbReference>
<comment type="pathway">
    <text evidence="3">Amino-acid biosynthesis; L-methionine biosynthesis via de novo pathway; L-homoserine from L-aspartate: step 3/3.</text>
</comment>
<dbReference type="GO" id="GO:0050661">
    <property type="term" value="F:NADP binding"/>
    <property type="evidence" value="ECO:0007669"/>
    <property type="project" value="InterPro"/>
</dbReference>
<comment type="cofactor">
    <cofactor evidence="1">
        <name>a metal cation</name>
        <dbReference type="ChEBI" id="CHEBI:25213"/>
    </cofactor>
</comment>
<evidence type="ECO:0000313" key="19">
    <source>
        <dbReference type="EMBL" id="PWN96766.1"/>
    </source>
</evidence>
<evidence type="ECO:0000259" key="18">
    <source>
        <dbReference type="Pfam" id="PF03447"/>
    </source>
</evidence>
<feature type="active site" description="Proton donor" evidence="15">
    <location>
        <position position="226"/>
    </location>
</feature>
<evidence type="ECO:0000256" key="12">
    <source>
        <dbReference type="ARBA" id="ARBA00048841"/>
    </source>
</evidence>
<dbReference type="PANTHER" id="PTHR43070">
    <property type="match status" value="1"/>
</dbReference>
<comment type="function">
    <text evidence="13">Catalyzes the conversion of L-aspartate-beta-semialdehyde (L-Asa) to L-homoserine (L-Hse), the third step in the biosynthesis of amino acids that derive from aspartate (the aspartate family of amino acids), including methioinine and threonine, the latter of which is a precursor to isoleucine; production of homoserine leads to a branch-point in the pathway as it can either be O-phosphorylated for processing to threonine, or O-acylated for processing to methionine.</text>
</comment>
<dbReference type="GO" id="GO:0009088">
    <property type="term" value="P:threonine biosynthetic process"/>
    <property type="evidence" value="ECO:0007669"/>
    <property type="project" value="UniProtKB-UniPathway"/>
</dbReference>
<dbReference type="InterPro" id="IPR011147">
    <property type="entry name" value="Bifunc_Aspkin/hSer_DH"/>
</dbReference>
<evidence type="ECO:0000313" key="20">
    <source>
        <dbReference type="Proteomes" id="UP000245946"/>
    </source>
</evidence>
<feature type="binding site" evidence="16">
    <location>
        <begin position="12"/>
        <end position="17"/>
    </location>
    <ligand>
        <name>NADP(+)</name>
        <dbReference type="ChEBI" id="CHEBI:58349"/>
    </ligand>
</feature>
<proteinExistence type="inferred from homology"/>
<evidence type="ECO:0000256" key="1">
    <source>
        <dbReference type="ARBA" id="ARBA00001920"/>
    </source>
</evidence>
<dbReference type="SUPFAM" id="SSF55347">
    <property type="entry name" value="Glyceraldehyde-3-phosphate dehydrogenase-like, C-terminal domain"/>
    <property type="match status" value="1"/>
</dbReference>
<evidence type="ECO:0000256" key="16">
    <source>
        <dbReference type="PIRSR" id="PIRSR036497-2"/>
    </source>
</evidence>
<accession>A0A316Z654</accession>
<evidence type="ECO:0000256" key="14">
    <source>
        <dbReference type="PIRNR" id="PIRNR036497"/>
    </source>
</evidence>
<dbReference type="Pfam" id="PF00742">
    <property type="entry name" value="Homoserine_dh"/>
    <property type="match status" value="1"/>
</dbReference>
<comment type="similarity">
    <text evidence="4 14">Belongs to the homoserine dehydrogenase family.</text>
</comment>
<protein>
    <recommendedName>
        <fullName evidence="6 14">Homoserine dehydrogenase</fullName>
        <shortName evidence="14">HDH</shortName>
        <ecNumber evidence="5 14">1.1.1.3</ecNumber>
    </recommendedName>
</protein>
<evidence type="ECO:0000259" key="17">
    <source>
        <dbReference type="Pfam" id="PF00742"/>
    </source>
</evidence>
<dbReference type="FunFam" id="3.30.360.10:FF:000006">
    <property type="entry name" value="Bifunctional aspartokinase/homoserine dehydrogenase"/>
    <property type="match status" value="1"/>
</dbReference>
<evidence type="ECO:0000256" key="7">
    <source>
        <dbReference type="ARBA" id="ARBA00022605"/>
    </source>
</evidence>
<evidence type="ECO:0000256" key="10">
    <source>
        <dbReference type="ARBA" id="ARBA00023002"/>
    </source>
</evidence>
<evidence type="ECO:0000256" key="9">
    <source>
        <dbReference type="ARBA" id="ARBA00022857"/>
    </source>
</evidence>
<keyword evidence="20" id="KW-1185">Reference proteome</keyword>
<comment type="catalytic activity">
    <reaction evidence="12">
        <text>L-homoserine + NADP(+) = L-aspartate 4-semialdehyde + NADPH + H(+)</text>
        <dbReference type="Rhea" id="RHEA:15761"/>
        <dbReference type="ChEBI" id="CHEBI:15378"/>
        <dbReference type="ChEBI" id="CHEBI:57476"/>
        <dbReference type="ChEBI" id="CHEBI:57783"/>
        <dbReference type="ChEBI" id="CHEBI:58349"/>
        <dbReference type="ChEBI" id="CHEBI:537519"/>
        <dbReference type="EC" id="1.1.1.3"/>
    </reaction>
    <physiologicalReaction direction="right-to-left" evidence="12">
        <dbReference type="Rhea" id="RHEA:15763"/>
    </physiologicalReaction>
</comment>
<keyword evidence="11 14" id="KW-0486">Methionine biosynthesis</keyword>
<dbReference type="Gene3D" id="3.30.360.10">
    <property type="entry name" value="Dihydrodipicolinate Reductase, domain 2"/>
    <property type="match status" value="1"/>
</dbReference>
<evidence type="ECO:0000256" key="11">
    <source>
        <dbReference type="ARBA" id="ARBA00023167"/>
    </source>
</evidence>
<evidence type="ECO:0000256" key="2">
    <source>
        <dbReference type="ARBA" id="ARBA00005056"/>
    </source>
</evidence>
<dbReference type="Pfam" id="PF03447">
    <property type="entry name" value="NAD_binding_3"/>
    <property type="match status" value="1"/>
</dbReference>
<feature type="domain" description="Homoserine dehydrogenase catalytic" evidence="17">
    <location>
        <begin position="154"/>
        <end position="361"/>
    </location>
</feature>
<dbReference type="GO" id="GO:0009086">
    <property type="term" value="P:methionine biosynthetic process"/>
    <property type="evidence" value="ECO:0007669"/>
    <property type="project" value="UniProtKB-KW"/>
</dbReference>
<feature type="binding site" evidence="16">
    <location>
        <position position="211"/>
    </location>
    <ligand>
        <name>L-homoserine</name>
        <dbReference type="ChEBI" id="CHEBI:57476"/>
    </ligand>
</feature>
<evidence type="ECO:0000256" key="8">
    <source>
        <dbReference type="ARBA" id="ARBA00022697"/>
    </source>
</evidence>
<dbReference type="GO" id="GO:0009090">
    <property type="term" value="P:homoserine biosynthetic process"/>
    <property type="evidence" value="ECO:0007669"/>
    <property type="project" value="TreeGrafter"/>
</dbReference>
<reference evidence="19 20" key="1">
    <citation type="journal article" date="2018" name="Mol. Biol. Evol.">
        <title>Broad Genomic Sampling Reveals a Smut Pathogenic Ancestry of the Fungal Clade Ustilaginomycotina.</title>
        <authorList>
            <person name="Kijpornyongpan T."/>
            <person name="Mondo S.J."/>
            <person name="Barry K."/>
            <person name="Sandor L."/>
            <person name="Lee J."/>
            <person name="Lipzen A."/>
            <person name="Pangilinan J."/>
            <person name="LaButti K."/>
            <person name="Hainaut M."/>
            <person name="Henrissat B."/>
            <person name="Grigoriev I.V."/>
            <person name="Spatafora J.W."/>
            <person name="Aime M.C."/>
        </authorList>
    </citation>
    <scope>NUCLEOTIDE SEQUENCE [LARGE SCALE GENOMIC DNA]</scope>
    <source>
        <strain evidence="19 20">MCA 4186</strain>
    </source>
</reference>
<dbReference type="UniPathway" id="UPA00051">
    <property type="reaction ID" value="UER00465"/>
</dbReference>
<keyword evidence="7 14" id="KW-0028">Amino-acid biosynthesis</keyword>
<gene>
    <name evidence="19" type="ORF">FA09DRAFT_331224</name>
</gene>
<evidence type="ECO:0000256" key="4">
    <source>
        <dbReference type="ARBA" id="ARBA00006753"/>
    </source>
</evidence>
<keyword evidence="8 14" id="KW-0791">Threonine biosynthesis</keyword>
<feature type="domain" description="Aspartate/homoserine dehydrogenase NAD-binding" evidence="18">
    <location>
        <begin position="12"/>
        <end position="134"/>
    </location>
</feature>
<keyword evidence="9 14" id="KW-0521">NADP</keyword>
<dbReference type="EC" id="1.1.1.3" evidence="5 14"/>
<evidence type="ECO:0000256" key="3">
    <source>
        <dbReference type="ARBA" id="ARBA00005062"/>
    </source>
</evidence>
<sequence length="368" mass="38418">MSGKGINVAIIGVGLVGSAVIQQLSALPALHIVLLQNSRKTLLSPAAAALSSGSWADALASSSTAALPLPELVTKLQELAKETGRHTAVVDNTSNDDVASFYPSLLGAGFSVVTPNKKALSGSLDLYKQIQAATADAASGPLLYGESTVGAGLPIIGTLKDLIATGDEVEKIEGVLSGTLSYIFNEFSTAKGSDVKFSTVVKVAKENGYTEPHPDADLSGSDVSRKLTILSRLIPSLTSALPKGFLSVPTASLTPEPLRDIASGEEYVARLPEFDAHFDEMRAEALKEGKVLRYVGVIDVLKGEVKASLERYPVTHPFATSLTGSDNIISFTTKRYERPLLVQGAGAGAAVTAMGVTADLIRVAERRG</sequence>
<dbReference type="GO" id="GO:0004412">
    <property type="term" value="F:homoserine dehydrogenase activity"/>
    <property type="evidence" value="ECO:0007669"/>
    <property type="project" value="UniProtKB-EC"/>
</dbReference>
<comment type="pathway">
    <text evidence="2">Amino-acid biosynthesis; L-threonine biosynthesis; L-threonine from L-aspartate: step 3/5.</text>
</comment>
<evidence type="ECO:0000256" key="6">
    <source>
        <dbReference type="ARBA" id="ARBA00013376"/>
    </source>
</evidence>
<dbReference type="STRING" id="58919.A0A316Z654"/>
<evidence type="ECO:0000256" key="5">
    <source>
        <dbReference type="ARBA" id="ARBA00013213"/>
    </source>
</evidence>
<dbReference type="Proteomes" id="UP000245946">
    <property type="component" value="Unassembled WGS sequence"/>
</dbReference>
<dbReference type="Gene3D" id="3.40.50.720">
    <property type="entry name" value="NAD(P)-binding Rossmann-like Domain"/>
    <property type="match status" value="1"/>
</dbReference>
<keyword evidence="10 14" id="KW-0560">Oxidoreductase</keyword>
<dbReference type="PIRSF" id="PIRSF036497">
    <property type="entry name" value="HDH_short"/>
    <property type="match status" value="1"/>
</dbReference>
<feature type="binding site" evidence="16">
    <location>
        <position position="117"/>
    </location>
    <ligand>
        <name>NADPH</name>
        <dbReference type="ChEBI" id="CHEBI:57783"/>
    </ligand>
</feature>
<name>A0A316Z654_9BASI</name>
<dbReference type="InterPro" id="IPR036291">
    <property type="entry name" value="NAD(P)-bd_dom_sf"/>
</dbReference>
<dbReference type="SUPFAM" id="SSF51735">
    <property type="entry name" value="NAD(P)-binding Rossmann-fold domains"/>
    <property type="match status" value="1"/>
</dbReference>